<keyword evidence="9" id="KW-0511">Multifunctional enzyme</keyword>
<feature type="transmembrane region" description="Helical" evidence="10">
    <location>
        <begin position="127"/>
        <end position="144"/>
    </location>
</feature>
<evidence type="ECO:0000256" key="1">
    <source>
        <dbReference type="ARBA" id="ARBA00004429"/>
    </source>
</evidence>
<evidence type="ECO:0000256" key="3">
    <source>
        <dbReference type="ARBA" id="ARBA00022475"/>
    </source>
</evidence>
<dbReference type="EMBL" id="VTEV01000003">
    <property type="protein sequence ID" value="TYS68943.1"/>
    <property type="molecule type" value="Genomic_DNA"/>
</dbReference>
<evidence type="ECO:0000256" key="7">
    <source>
        <dbReference type="ARBA" id="ARBA00023136"/>
    </source>
</evidence>
<evidence type="ECO:0000259" key="11">
    <source>
        <dbReference type="Pfam" id="PF01478"/>
    </source>
</evidence>
<evidence type="ECO:0000256" key="2">
    <source>
        <dbReference type="ARBA" id="ARBA00005801"/>
    </source>
</evidence>
<comment type="catalytic activity">
    <reaction evidence="9">
        <text>Typically cleaves a -Gly-|-Phe- bond to release an N-terminal, basic peptide of 5-8 residues from type IV prepilin, and then N-methylates the new N-terminal amino group, the methyl donor being S-adenosyl-L-methionine.</text>
        <dbReference type="EC" id="3.4.23.43"/>
    </reaction>
</comment>
<evidence type="ECO:0000259" key="12">
    <source>
        <dbReference type="Pfam" id="PF06750"/>
    </source>
</evidence>
<dbReference type="InterPro" id="IPR014032">
    <property type="entry name" value="Peptidase_A24A_bac"/>
</dbReference>
<dbReference type="GO" id="GO:0032259">
    <property type="term" value="P:methylation"/>
    <property type="evidence" value="ECO:0007669"/>
    <property type="project" value="UniProtKB-KW"/>
</dbReference>
<evidence type="ECO:0000256" key="6">
    <source>
        <dbReference type="ARBA" id="ARBA00022989"/>
    </source>
</evidence>
<dbReference type="STRING" id="79883.GCA_001636495_01779"/>
<dbReference type="InterPro" id="IPR000045">
    <property type="entry name" value="Prepilin_IV_endopep_pep"/>
</dbReference>
<dbReference type="Pfam" id="PF01478">
    <property type="entry name" value="Peptidase_A24"/>
    <property type="match status" value="1"/>
</dbReference>
<feature type="transmembrane region" description="Helical" evidence="10">
    <location>
        <begin position="180"/>
        <end position="213"/>
    </location>
</feature>
<comment type="similarity">
    <text evidence="2 8">Belongs to the peptidase A24 family.</text>
</comment>
<comment type="caution">
    <text evidence="13">The sequence shown here is derived from an EMBL/GenBank/DDBJ whole genome shotgun (WGS) entry which is preliminary data.</text>
</comment>
<dbReference type="InterPro" id="IPR010627">
    <property type="entry name" value="Prepilin_pept_A24_N"/>
</dbReference>
<evidence type="ECO:0000256" key="10">
    <source>
        <dbReference type="SAM" id="Phobius"/>
    </source>
</evidence>
<feature type="transmembrane region" description="Helical" evidence="10">
    <location>
        <begin position="75"/>
        <end position="94"/>
    </location>
</feature>
<dbReference type="AlphaFoldDB" id="A0A5D4T051"/>
<accession>A0A5D4T051</accession>
<comment type="subcellular location">
    <subcellularLocation>
        <location evidence="1">Cell inner membrane</location>
        <topology evidence="1">Multi-pass membrane protein</topology>
    </subcellularLocation>
    <subcellularLocation>
        <location evidence="9">Cell membrane</location>
        <topology evidence="9">Multi-pass membrane protein</topology>
    </subcellularLocation>
</comment>
<organism evidence="13 14">
    <name type="scientific">Sutcliffiella horikoshii</name>
    <dbReference type="NCBI Taxonomy" id="79883"/>
    <lineage>
        <taxon>Bacteria</taxon>
        <taxon>Bacillati</taxon>
        <taxon>Bacillota</taxon>
        <taxon>Bacilli</taxon>
        <taxon>Bacillales</taxon>
        <taxon>Bacillaceae</taxon>
        <taxon>Sutcliffiella</taxon>
    </lineage>
</organism>
<reference evidence="13 14" key="1">
    <citation type="submission" date="2019-08" db="EMBL/GenBank/DDBJ databases">
        <title>Bacillus genomes from the desert of Cuatro Cienegas, Coahuila.</title>
        <authorList>
            <person name="Olmedo-Alvarez G."/>
        </authorList>
    </citation>
    <scope>NUCLEOTIDE SEQUENCE [LARGE SCALE GENOMIC DNA]</scope>
    <source>
        <strain evidence="13 14">CH28_1T</strain>
    </source>
</reference>
<keyword evidence="9" id="KW-0489">Methyltransferase</keyword>
<proteinExistence type="inferred from homology"/>
<dbReference type="Gene3D" id="1.20.120.1220">
    <property type="match status" value="1"/>
</dbReference>
<dbReference type="GO" id="GO:0008168">
    <property type="term" value="F:methyltransferase activity"/>
    <property type="evidence" value="ECO:0007669"/>
    <property type="project" value="UniProtKB-KW"/>
</dbReference>
<feature type="domain" description="Prepilin peptidase A24 N-terminal" evidence="12">
    <location>
        <begin position="11"/>
        <end position="90"/>
    </location>
</feature>
<feature type="transmembrane region" description="Helical" evidence="10">
    <location>
        <begin position="6"/>
        <end position="23"/>
    </location>
</feature>
<evidence type="ECO:0000256" key="9">
    <source>
        <dbReference type="RuleBase" id="RU003794"/>
    </source>
</evidence>
<feature type="transmembrane region" description="Helical" evidence="10">
    <location>
        <begin position="100"/>
        <end position="120"/>
    </location>
</feature>
<dbReference type="InterPro" id="IPR050882">
    <property type="entry name" value="Prepilin_peptidase/N-MTase"/>
</dbReference>
<evidence type="ECO:0000256" key="8">
    <source>
        <dbReference type="RuleBase" id="RU003793"/>
    </source>
</evidence>
<evidence type="ECO:0000313" key="14">
    <source>
        <dbReference type="Proteomes" id="UP000322524"/>
    </source>
</evidence>
<dbReference type="PANTHER" id="PTHR30487:SF0">
    <property type="entry name" value="PREPILIN LEADER PEPTIDASE_N-METHYLTRANSFERASE-RELATED"/>
    <property type="match status" value="1"/>
</dbReference>
<feature type="domain" description="Prepilin type IV endopeptidase peptidase" evidence="11">
    <location>
        <begin position="105"/>
        <end position="207"/>
    </location>
</feature>
<dbReference type="PRINTS" id="PR00864">
    <property type="entry name" value="PREPILNPTASE"/>
</dbReference>
<keyword evidence="7 10" id="KW-0472">Membrane</keyword>
<keyword evidence="9" id="KW-0808">Transferase</keyword>
<evidence type="ECO:0000256" key="4">
    <source>
        <dbReference type="ARBA" id="ARBA00022519"/>
    </source>
</evidence>
<name>A0A5D4T051_9BACI</name>
<dbReference type="GO" id="GO:0004190">
    <property type="term" value="F:aspartic-type endopeptidase activity"/>
    <property type="evidence" value="ECO:0007669"/>
    <property type="project" value="UniProtKB-EC"/>
</dbReference>
<dbReference type="Pfam" id="PF06750">
    <property type="entry name" value="A24_N_bact"/>
    <property type="match status" value="1"/>
</dbReference>
<keyword evidence="9" id="KW-0645">Protease</keyword>
<evidence type="ECO:0000256" key="5">
    <source>
        <dbReference type="ARBA" id="ARBA00022692"/>
    </source>
</evidence>
<keyword evidence="5 9" id="KW-0812">Transmembrane</keyword>
<keyword evidence="9" id="KW-0378">Hydrolase</keyword>
<dbReference type="OrthoDB" id="9789291at2"/>
<feature type="transmembrane region" description="Helical" evidence="10">
    <location>
        <begin position="150"/>
        <end position="168"/>
    </location>
</feature>
<keyword evidence="6 10" id="KW-1133">Transmembrane helix</keyword>
<dbReference type="EC" id="3.4.23.43" evidence="9"/>
<sequence>MNNYSTLLVFVFALLLGSFYNVVGLRIPKGESIVTPRSHCTNCKTTLTGLDLVPVLSYVFLKGRCRHCQKSVSPIYPLFELLTAVLFVLAPILMGWTYELIVAWTFISMLIIIVISDLHYMIIPNKILLFFLGLFILERFFIPYQPIPEHLIGMAVGFLIPFLVAIISKGGMGGGDVKLFAVLGFVLGWELVILTFFLSSLIGMIAALVGMMFGKVKRGVPFPFGPSIALAALITYFKGEQILHWYFTLLF</sequence>
<dbReference type="Proteomes" id="UP000322524">
    <property type="component" value="Unassembled WGS sequence"/>
</dbReference>
<evidence type="ECO:0000313" key="13">
    <source>
        <dbReference type="EMBL" id="TYS68943.1"/>
    </source>
</evidence>
<keyword evidence="3" id="KW-1003">Cell membrane</keyword>
<dbReference type="GO" id="GO:0006465">
    <property type="term" value="P:signal peptide processing"/>
    <property type="evidence" value="ECO:0007669"/>
    <property type="project" value="TreeGrafter"/>
</dbReference>
<comment type="function">
    <text evidence="9">Plays an essential role in type IV pili and type II pseudopili formation by proteolytically removing the leader sequence from substrate proteins and subsequently monomethylating the alpha-amino group of the newly exposed N-terminal phenylalanine.</text>
</comment>
<protein>
    <recommendedName>
        <fullName evidence="9">Prepilin leader peptidase/N-methyltransferase</fullName>
        <ecNumber evidence="9">2.1.1.-</ecNumber>
        <ecNumber evidence="9">3.4.23.43</ecNumber>
    </recommendedName>
</protein>
<dbReference type="GO" id="GO:0005886">
    <property type="term" value="C:plasma membrane"/>
    <property type="evidence" value="ECO:0007669"/>
    <property type="project" value="UniProtKB-SubCell"/>
</dbReference>
<dbReference type="EC" id="2.1.1.-" evidence="9"/>
<keyword evidence="4" id="KW-0997">Cell inner membrane</keyword>
<dbReference type="PANTHER" id="PTHR30487">
    <property type="entry name" value="TYPE 4 PREPILIN-LIKE PROTEINS LEADER PEPTIDE-PROCESSING ENZYME"/>
    <property type="match status" value="1"/>
</dbReference>
<gene>
    <name evidence="13" type="ORF">FZC76_08420</name>
</gene>